<feature type="region of interest" description="Disordered" evidence="5">
    <location>
        <begin position="1"/>
        <end position="344"/>
    </location>
</feature>
<keyword evidence="8" id="KW-1185">Reference proteome</keyword>
<dbReference type="Gene3D" id="3.30.70.330">
    <property type="match status" value="2"/>
</dbReference>
<dbReference type="InterPro" id="IPR012677">
    <property type="entry name" value="Nucleotide-bd_a/b_plait_sf"/>
</dbReference>
<evidence type="ECO:0000256" key="3">
    <source>
        <dbReference type="ARBA" id="ARBA00023187"/>
    </source>
</evidence>
<feature type="compositionally biased region" description="Low complexity" evidence="5">
    <location>
        <begin position="154"/>
        <end position="167"/>
    </location>
</feature>
<keyword evidence="3" id="KW-0508">mRNA splicing</keyword>
<feature type="compositionally biased region" description="Low complexity" evidence="5">
    <location>
        <begin position="246"/>
        <end position="344"/>
    </location>
</feature>
<dbReference type="SUPFAM" id="SSF54928">
    <property type="entry name" value="RNA-binding domain, RBD"/>
    <property type="match status" value="2"/>
</dbReference>
<dbReference type="Pfam" id="PF00076">
    <property type="entry name" value="RRM_1"/>
    <property type="match status" value="1"/>
</dbReference>
<keyword evidence="2 4" id="KW-0694">RNA-binding</keyword>
<proteinExistence type="predicted"/>
<sequence>MREILAPEQEATQQRRDSVHQQGTSGLFTVDPSASTPSQPSPPPPPPAPQPQPQYPEQQQTSQLGVHQHPSHQPGESGGGEGSVGTGEGEAEAYGSSARTHLRPFDPQHSHPHQHSQLQQQQQRENLDGAAESADNPLQTQHPHLLQPHPPHPLLAHHPQQPSATSASPPPQLPQQLSPQYGSPAQLPVSLQPPLQLQGVPSGSPLSLSLFGPTASVGPVGPQDMPYETLGLSSLHSQTHPHPHSHPQAAHQSPLSASLQQSPLLSPSPQPILQGSPLSQSQLQQQSSPSQQQQSGPAAPSSQQSGQLIQQSPQQMQLPQQQPLTQQLQPPQSSSSPSQQLQPQLQQHVVWDELRQRDAQILVLQKKLGHFRSWLAGVHAKVQATNPSAINNYKRLYVGNLPPNTTEEELKQFLHNLMLRTGANAAPGNAILSCKLKAAPAAGAPPGAAGPVPPPGPGPPDKHYAFIELRSVEEASNAMAFDGVAFKNAYLKVRRPSNYDVATAVMLGPIASDPTIDLSQLEICRTVVENSPHKLFVGGLPCEWGEDMVKELLVPYGNLKSFNLVMDKSTGKSKGYAFCEYVEDSSADLLIKNLHMRRIGSKALTVKRAMEGSRTGGVGLGVGSPGGSAAAGAAGAGPSGAGGSGSAAAAALVAAAAQQQQQQQLISSQAIPPLTPANMAVMSRVAAASPGGPGGGGGPGGAAAAAAAAMAAAALGGVGSDNSSTSSLRSSWGADVTEAINALLQSQSRNLFAAAAAVAANPAASQTQGTVPGLAAALQQFHSRGGADLSTVGSGGSSNSELAQGVRSMGQAHHGHHPGHHPHHPQHPSQQQQQQEAAAAAAEAAAAAQQLAAAAGVGAFDLSSLGLW</sequence>
<feature type="compositionally biased region" description="Low complexity" evidence="5">
    <location>
        <begin position="827"/>
        <end position="841"/>
    </location>
</feature>
<gene>
    <name evidence="7" type="ORF">VaNZ11_006578</name>
</gene>
<feature type="domain" description="RRM" evidence="6">
    <location>
        <begin position="533"/>
        <end position="611"/>
    </location>
</feature>
<evidence type="ECO:0000313" key="7">
    <source>
        <dbReference type="EMBL" id="GLI63576.1"/>
    </source>
</evidence>
<dbReference type="CDD" id="cd12230">
    <property type="entry name" value="RRM1_U2AF65"/>
    <property type="match status" value="1"/>
</dbReference>
<keyword evidence="1" id="KW-0507">mRNA processing</keyword>
<dbReference type="CDD" id="cd12231">
    <property type="entry name" value="RRM2_U2AF65"/>
    <property type="match status" value="1"/>
</dbReference>
<feature type="compositionally biased region" description="Low complexity" evidence="5">
    <location>
        <begin position="174"/>
        <end position="213"/>
    </location>
</feature>
<feature type="compositionally biased region" description="Pro residues" evidence="5">
    <location>
        <begin position="39"/>
        <end position="54"/>
    </location>
</feature>
<evidence type="ECO:0000313" key="8">
    <source>
        <dbReference type="Proteomes" id="UP001165090"/>
    </source>
</evidence>
<evidence type="ECO:0000256" key="1">
    <source>
        <dbReference type="ARBA" id="ARBA00022664"/>
    </source>
</evidence>
<evidence type="ECO:0000256" key="2">
    <source>
        <dbReference type="ARBA" id="ARBA00022884"/>
    </source>
</evidence>
<feature type="compositionally biased region" description="Low complexity" evidence="5">
    <location>
        <begin position="137"/>
        <end position="147"/>
    </location>
</feature>
<evidence type="ECO:0000256" key="4">
    <source>
        <dbReference type="PROSITE-ProRule" id="PRU00176"/>
    </source>
</evidence>
<comment type="caution">
    <text evidence="7">The sequence shown here is derived from an EMBL/GenBank/DDBJ whole genome shotgun (WGS) entry which is preliminary data.</text>
</comment>
<protein>
    <recommendedName>
        <fullName evidence="6">RRM domain-containing protein</fullName>
    </recommendedName>
</protein>
<reference evidence="7 8" key="1">
    <citation type="journal article" date="2023" name="IScience">
        <title>Expanded male sex-determining region conserved during the evolution of homothallism in the green alga Volvox.</title>
        <authorList>
            <person name="Yamamoto K."/>
            <person name="Matsuzaki R."/>
            <person name="Mahakham W."/>
            <person name="Heman W."/>
            <person name="Sekimoto H."/>
            <person name="Kawachi M."/>
            <person name="Minakuchi Y."/>
            <person name="Toyoda A."/>
            <person name="Nozaki H."/>
        </authorList>
    </citation>
    <scope>NUCLEOTIDE SEQUENCE [LARGE SCALE GENOMIC DNA]</scope>
    <source>
        <strain evidence="7 8">NIES-4468</strain>
    </source>
</reference>
<accession>A0ABQ5S2S6</accession>
<dbReference type="PANTHER" id="PTHR23139">
    <property type="entry name" value="RNA-BINDING PROTEIN"/>
    <property type="match status" value="1"/>
</dbReference>
<name>A0ABQ5S2S6_9CHLO</name>
<dbReference type="Proteomes" id="UP001165090">
    <property type="component" value="Unassembled WGS sequence"/>
</dbReference>
<feature type="region of interest" description="Disordered" evidence="5">
    <location>
        <begin position="787"/>
        <end position="841"/>
    </location>
</feature>
<feature type="domain" description="RRM" evidence="6">
    <location>
        <begin position="394"/>
        <end position="498"/>
    </location>
</feature>
<organism evidence="7 8">
    <name type="scientific">Volvox africanus</name>
    <dbReference type="NCBI Taxonomy" id="51714"/>
    <lineage>
        <taxon>Eukaryota</taxon>
        <taxon>Viridiplantae</taxon>
        <taxon>Chlorophyta</taxon>
        <taxon>core chlorophytes</taxon>
        <taxon>Chlorophyceae</taxon>
        <taxon>CS clade</taxon>
        <taxon>Chlamydomonadales</taxon>
        <taxon>Volvocaceae</taxon>
        <taxon>Volvox</taxon>
    </lineage>
</organism>
<dbReference type="InterPro" id="IPR035979">
    <property type="entry name" value="RBD_domain_sf"/>
</dbReference>
<evidence type="ECO:0000259" key="6">
    <source>
        <dbReference type="PROSITE" id="PS50102"/>
    </source>
</evidence>
<evidence type="ECO:0000256" key="5">
    <source>
        <dbReference type="SAM" id="MobiDB-lite"/>
    </source>
</evidence>
<dbReference type="SMART" id="SM00360">
    <property type="entry name" value="RRM"/>
    <property type="match status" value="2"/>
</dbReference>
<dbReference type="InterPro" id="IPR000504">
    <property type="entry name" value="RRM_dom"/>
</dbReference>
<dbReference type="EMBL" id="BSDZ01000015">
    <property type="protein sequence ID" value="GLI63576.1"/>
    <property type="molecule type" value="Genomic_DNA"/>
</dbReference>
<feature type="compositionally biased region" description="Basic residues" evidence="5">
    <location>
        <begin position="813"/>
        <end position="826"/>
    </location>
</feature>
<feature type="compositionally biased region" description="Gly residues" evidence="5">
    <location>
        <begin position="76"/>
        <end position="88"/>
    </location>
</feature>
<dbReference type="PROSITE" id="PS50102">
    <property type="entry name" value="RRM"/>
    <property type="match status" value="2"/>
</dbReference>